<keyword evidence="3" id="KW-1185">Reference proteome</keyword>
<accession>A0A5E4SKT8</accession>
<organism evidence="2 3">
    <name type="scientific">Pandoraea horticolens</name>
    <dbReference type="NCBI Taxonomy" id="2508298"/>
    <lineage>
        <taxon>Bacteria</taxon>
        <taxon>Pseudomonadati</taxon>
        <taxon>Pseudomonadota</taxon>
        <taxon>Betaproteobacteria</taxon>
        <taxon>Burkholderiales</taxon>
        <taxon>Burkholderiaceae</taxon>
        <taxon>Pandoraea</taxon>
    </lineage>
</organism>
<proteinExistence type="predicted"/>
<evidence type="ECO:0000313" key="3">
    <source>
        <dbReference type="Proteomes" id="UP000343317"/>
    </source>
</evidence>
<name>A0A5E4SKT8_9BURK</name>
<dbReference type="Proteomes" id="UP000343317">
    <property type="component" value="Unassembled WGS sequence"/>
</dbReference>
<protein>
    <submittedName>
        <fullName evidence="2">Uncharacterized protein</fullName>
    </submittedName>
</protein>
<feature type="region of interest" description="Disordered" evidence="1">
    <location>
        <begin position="19"/>
        <end position="56"/>
    </location>
</feature>
<evidence type="ECO:0000313" key="2">
    <source>
        <dbReference type="EMBL" id="VVD76476.1"/>
    </source>
</evidence>
<reference evidence="2 3" key="1">
    <citation type="submission" date="2019-08" db="EMBL/GenBank/DDBJ databases">
        <authorList>
            <person name="Peeters C."/>
        </authorList>
    </citation>
    <scope>NUCLEOTIDE SEQUENCE [LARGE SCALE GENOMIC DNA]</scope>
    <source>
        <strain evidence="2 3">LMG 31112</strain>
    </source>
</reference>
<dbReference type="AlphaFoldDB" id="A0A5E4SKT8"/>
<sequence>MYALRLTRSTTALLRLEIAPSPPQQTTYGDSRESMANEVSSSIPDGLRTSFPGGKA</sequence>
<evidence type="ECO:0000256" key="1">
    <source>
        <dbReference type="SAM" id="MobiDB-lite"/>
    </source>
</evidence>
<dbReference type="EMBL" id="CABPSM010000002">
    <property type="protein sequence ID" value="VVD76476.1"/>
    <property type="molecule type" value="Genomic_DNA"/>
</dbReference>
<gene>
    <name evidence="2" type="ORF">PHO31112_00872</name>
</gene>